<gene>
    <name evidence="3" type="ORF">SAMN05443429_101447</name>
</gene>
<sequence>MNLLRTFLAAVHLLVVVALLLCGLNAVVSPVVFPYLNLLSLAFPALLGIHAALSVLWLLLRRKRAVFFLLMSIFFFKPAQRWINFTPEKKPGNFKVITYNGHYNGGENDAVRNYLLRHNADVVFHQEYRPAENFYPIVKQESVVAISSAHRIVNYQLIDIGDGNSQAMAADIQINGKVIRFINIYLEPFYINKDLVKSAAKNEMKADVLKNRLLSTFRIHGQQVPVIQKFIKNSPYPVIVGGDLNSVPNSFEYYSLSEGLQDAFTAAGRGSATSFHDFKFPIRIDYLFCSKDILPSTYRVDRGVRYSDHYPVIATFTLK</sequence>
<feature type="domain" description="Endonuclease/exonuclease/phosphatase" evidence="2">
    <location>
        <begin position="108"/>
        <end position="309"/>
    </location>
</feature>
<dbReference type="SUPFAM" id="SSF56219">
    <property type="entry name" value="DNase I-like"/>
    <property type="match status" value="1"/>
</dbReference>
<dbReference type="InterPro" id="IPR036691">
    <property type="entry name" value="Endo/exonu/phosph_ase_sf"/>
</dbReference>
<keyword evidence="3" id="KW-0255">Endonuclease</keyword>
<feature type="transmembrane region" description="Helical" evidence="1">
    <location>
        <begin position="36"/>
        <end position="59"/>
    </location>
</feature>
<reference evidence="3 4" key="1">
    <citation type="submission" date="2016-11" db="EMBL/GenBank/DDBJ databases">
        <authorList>
            <person name="Jaros S."/>
            <person name="Januszkiewicz K."/>
            <person name="Wedrychowicz H."/>
        </authorList>
    </citation>
    <scope>NUCLEOTIDE SEQUENCE [LARGE SCALE GENOMIC DNA]</scope>
    <source>
        <strain evidence="3 4">DSM 25479</strain>
    </source>
</reference>
<accession>A0A1M6AXQ7</accession>
<dbReference type="Gene3D" id="3.60.10.10">
    <property type="entry name" value="Endonuclease/exonuclease/phosphatase"/>
    <property type="match status" value="1"/>
</dbReference>
<keyword evidence="3" id="KW-0378">Hydrolase</keyword>
<keyword evidence="4" id="KW-1185">Reference proteome</keyword>
<keyword evidence="1" id="KW-0472">Membrane</keyword>
<dbReference type="GO" id="GO:0004527">
    <property type="term" value="F:exonuclease activity"/>
    <property type="evidence" value="ECO:0007669"/>
    <property type="project" value="UniProtKB-KW"/>
</dbReference>
<keyword evidence="1" id="KW-0812">Transmembrane</keyword>
<evidence type="ECO:0000259" key="2">
    <source>
        <dbReference type="Pfam" id="PF03372"/>
    </source>
</evidence>
<dbReference type="Proteomes" id="UP000184335">
    <property type="component" value="Unassembled WGS sequence"/>
</dbReference>
<dbReference type="GO" id="GO:0004519">
    <property type="term" value="F:endonuclease activity"/>
    <property type="evidence" value="ECO:0007669"/>
    <property type="project" value="UniProtKB-KW"/>
</dbReference>
<keyword evidence="3" id="KW-0540">Nuclease</keyword>
<dbReference type="Pfam" id="PF03372">
    <property type="entry name" value="Exo_endo_phos"/>
    <property type="match status" value="1"/>
</dbReference>
<dbReference type="InterPro" id="IPR005135">
    <property type="entry name" value="Endo/exonuclease/phosphatase"/>
</dbReference>
<keyword evidence="3" id="KW-0269">Exonuclease</keyword>
<dbReference type="OrthoDB" id="635146at2"/>
<protein>
    <submittedName>
        <fullName evidence="3">Endonuclease/Exonuclease/phosphatase family protein</fullName>
    </submittedName>
</protein>
<dbReference type="STRING" id="1118202.SAMN05443429_101447"/>
<proteinExistence type="predicted"/>
<evidence type="ECO:0000256" key="1">
    <source>
        <dbReference type="SAM" id="Phobius"/>
    </source>
</evidence>
<dbReference type="AlphaFoldDB" id="A0A1M6AXQ7"/>
<feature type="transmembrane region" description="Helical" evidence="1">
    <location>
        <begin position="66"/>
        <end position="83"/>
    </location>
</feature>
<organism evidence="3 4">
    <name type="scientific">Cruoricaptor ignavus</name>
    <dbReference type="NCBI Taxonomy" id="1118202"/>
    <lineage>
        <taxon>Bacteria</taxon>
        <taxon>Pseudomonadati</taxon>
        <taxon>Bacteroidota</taxon>
        <taxon>Flavobacteriia</taxon>
        <taxon>Flavobacteriales</taxon>
        <taxon>Weeksellaceae</taxon>
        <taxon>Cruoricaptor</taxon>
    </lineage>
</organism>
<evidence type="ECO:0000313" key="4">
    <source>
        <dbReference type="Proteomes" id="UP000184335"/>
    </source>
</evidence>
<dbReference type="EMBL" id="FQYI01000001">
    <property type="protein sequence ID" value="SHI40993.1"/>
    <property type="molecule type" value="Genomic_DNA"/>
</dbReference>
<keyword evidence="1" id="KW-1133">Transmembrane helix</keyword>
<evidence type="ECO:0000313" key="3">
    <source>
        <dbReference type="EMBL" id="SHI40993.1"/>
    </source>
</evidence>
<dbReference type="RefSeq" id="WP_073177874.1">
    <property type="nucleotide sequence ID" value="NZ_FQYI01000001.1"/>
</dbReference>
<name>A0A1M6AXQ7_9FLAO</name>